<dbReference type="Gene3D" id="3.20.20.80">
    <property type="entry name" value="Glycosidases"/>
    <property type="match status" value="1"/>
</dbReference>
<reference evidence="2" key="1">
    <citation type="submission" date="2024-07" db="EMBL/GenBank/DDBJ databases">
        <authorList>
            <person name="Yu S.T."/>
        </authorList>
    </citation>
    <scope>NUCLEOTIDE SEQUENCE</scope>
    <source>
        <strain evidence="2">R21</strain>
    </source>
</reference>
<evidence type="ECO:0008006" key="3">
    <source>
        <dbReference type="Google" id="ProtNLM"/>
    </source>
</evidence>
<dbReference type="InterPro" id="IPR017853">
    <property type="entry name" value="GH"/>
</dbReference>
<sequence>MLRGKGIHYDTGTFPNSDTSRPVFDPRDAARDMRVVAQDLHCTAVRITGGDPDRIETTARFAAEEGLEVWFSPFPCELTDTEMLPLFTDCAERAERLRRDGAEVTLVTGCELSLFARGYLPGHSFNERIPVLAGPGREAALQGIPDKVNTFLAEVVDAVRPLFGGRVSYASCPLDGVDWTPFDIVGLDAFRSLRNASTFRDDLRKEFAHGKRVAVMETGCCTYRGAGDYGGAGWYMAKEADGVTLKPDLVRDEGEQVRYLDDLMTVFEEEGVDSVFWFSFAGFATPHRTSGPDEDMASYGIVKILDEQSGYPEDTRTYPDTPWEPKEAFHALARRYRALKRYGTRSSPDPES</sequence>
<dbReference type="AlphaFoldDB" id="A0AB39PA89"/>
<protein>
    <recommendedName>
        <fullName evidence="3">Abortive infection protein</fullName>
    </recommendedName>
</protein>
<proteinExistence type="predicted"/>
<organism evidence="2">
    <name type="scientific">Streptomyces sp. R21</name>
    <dbReference type="NCBI Taxonomy" id="3238627"/>
    <lineage>
        <taxon>Bacteria</taxon>
        <taxon>Bacillati</taxon>
        <taxon>Actinomycetota</taxon>
        <taxon>Actinomycetes</taxon>
        <taxon>Kitasatosporales</taxon>
        <taxon>Streptomycetaceae</taxon>
        <taxon>Streptomyces</taxon>
    </lineage>
</organism>
<name>A0AB39PA89_9ACTN</name>
<feature type="region of interest" description="Disordered" evidence="1">
    <location>
        <begin position="1"/>
        <end position="23"/>
    </location>
</feature>
<dbReference type="EMBL" id="CP163435">
    <property type="protein sequence ID" value="XDQ26645.1"/>
    <property type="molecule type" value="Genomic_DNA"/>
</dbReference>
<dbReference type="RefSeq" id="WP_369233897.1">
    <property type="nucleotide sequence ID" value="NZ_CP163435.1"/>
</dbReference>
<evidence type="ECO:0000256" key="1">
    <source>
        <dbReference type="SAM" id="MobiDB-lite"/>
    </source>
</evidence>
<evidence type="ECO:0000313" key="2">
    <source>
        <dbReference type="EMBL" id="XDQ26645.1"/>
    </source>
</evidence>
<dbReference type="SUPFAM" id="SSF51445">
    <property type="entry name" value="(Trans)glycosidases"/>
    <property type="match status" value="1"/>
</dbReference>
<gene>
    <name evidence="2" type="ORF">AB5J56_18880</name>
</gene>
<accession>A0AB39PA89</accession>